<keyword evidence="1" id="KW-0732">Signal</keyword>
<proteinExistence type="predicted"/>
<dbReference type="Proteomes" id="UP001169006">
    <property type="component" value="Unassembled WGS sequence"/>
</dbReference>
<dbReference type="InterPro" id="IPR010321">
    <property type="entry name" value="DUF922"/>
</dbReference>
<name>A0ABT8SPI6_9HYPH</name>
<evidence type="ECO:0000313" key="3">
    <source>
        <dbReference type="Proteomes" id="UP001169006"/>
    </source>
</evidence>
<sequence length="206" mass="22369">MPSYKTLKRSAFVFLVVSVPLSALAQSPLGSWQPTEEIKTYAIDGQTGAQLYASMGDRGPVLAGGSRAIAHTTFKLTWTRKYEPKDGACTITVARPKLIITYTLPKPSSKLPPALAASWSRFIKGVEAHERVHGGYIKDLVHQIEAVSLGMTAPNDPSCQKIRAQLTEKLGALSRAERQKNADFDRVEMSDGGNIHQLILALVNGP</sequence>
<accession>A0ABT8SPI6</accession>
<dbReference type="RefSeq" id="WP_302074647.1">
    <property type="nucleotide sequence ID" value="NZ_JAUKWQ010000001.1"/>
</dbReference>
<reference evidence="2" key="2">
    <citation type="submission" date="2023-07" db="EMBL/GenBank/DDBJ databases">
        <authorList>
            <person name="Sun H."/>
        </authorList>
    </citation>
    <scope>NUCLEOTIDE SEQUENCE</scope>
    <source>
        <strain evidence="2">05753</strain>
    </source>
</reference>
<evidence type="ECO:0000313" key="2">
    <source>
        <dbReference type="EMBL" id="MDO1580481.1"/>
    </source>
</evidence>
<reference evidence="2" key="1">
    <citation type="journal article" date="2015" name="Int. J. Syst. Evol. Microbiol.">
        <title>Rhizobium oryzicola sp. nov., potential plant-growth-promoting endophytic bacteria isolated from rice roots.</title>
        <authorList>
            <person name="Zhang X.X."/>
            <person name="Gao J.S."/>
            <person name="Cao Y.H."/>
            <person name="Sheirdil R.A."/>
            <person name="Wang X.C."/>
            <person name="Zhang L."/>
        </authorList>
    </citation>
    <scope>NUCLEOTIDE SEQUENCE</scope>
    <source>
        <strain evidence="2">05753</strain>
    </source>
</reference>
<dbReference type="PIRSF" id="PIRSF010521">
    <property type="entry name" value="DUF922_bac"/>
    <property type="match status" value="1"/>
</dbReference>
<feature type="chain" id="PRO_5045251583" evidence="1">
    <location>
        <begin position="26"/>
        <end position="206"/>
    </location>
</feature>
<protein>
    <submittedName>
        <fullName evidence="2">DUF922 domain-containing protein</fullName>
    </submittedName>
</protein>
<gene>
    <name evidence="2" type="ORF">Q2T52_00070</name>
</gene>
<organism evidence="2 3">
    <name type="scientific">Rhizobium oryzicola</name>
    <dbReference type="NCBI Taxonomy" id="1232668"/>
    <lineage>
        <taxon>Bacteria</taxon>
        <taxon>Pseudomonadati</taxon>
        <taxon>Pseudomonadota</taxon>
        <taxon>Alphaproteobacteria</taxon>
        <taxon>Hyphomicrobiales</taxon>
        <taxon>Rhizobiaceae</taxon>
        <taxon>Rhizobium/Agrobacterium group</taxon>
        <taxon>Rhizobium</taxon>
    </lineage>
</organism>
<comment type="caution">
    <text evidence="2">The sequence shown here is derived from an EMBL/GenBank/DDBJ whole genome shotgun (WGS) entry which is preliminary data.</text>
</comment>
<feature type="signal peptide" evidence="1">
    <location>
        <begin position="1"/>
        <end position="25"/>
    </location>
</feature>
<dbReference type="EMBL" id="JAUKWQ010000001">
    <property type="protein sequence ID" value="MDO1580481.1"/>
    <property type="molecule type" value="Genomic_DNA"/>
</dbReference>
<keyword evidence="3" id="KW-1185">Reference proteome</keyword>
<evidence type="ECO:0000256" key="1">
    <source>
        <dbReference type="SAM" id="SignalP"/>
    </source>
</evidence>
<dbReference type="Pfam" id="PF06037">
    <property type="entry name" value="DUF922"/>
    <property type="match status" value="1"/>
</dbReference>